<sequence>MKQGKGSENIFLALLFHVFSVVSGRIWLTILQLEMDAKHPKENQSKILMLLASNLMVGIVIGLFLPLIIATGLVSLSFFFNYPMPPESELNSSDNAECKETRFPTWFTASACILCWILVPIPWKLLNDYCGKLLKHPEENAFLAFVQLALYTLGFTYSLVLVFYFGSCTVFDAQKNEIRKKSLDTTKISPISISENGKKSLEAVKISPISNIEIGKKSVNTAKIFPISDIENVQPKS</sequence>
<evidence type="ECO:0000313" key="3">
    <source>
        <dbReference type="Proteomes" id="UP000026915"/>
    </source>
</evidence>
<keyword evidence="3" id="KW-1185">Reference proteome</keyword>
<dbReference type="HOGENOM" id="CLU_102386_0_0_1"/>
<feature type="transmembrane region" description="Helical" evidence="1">
    <location>
        <begin position="12"/>
        <end position="35"/>
    </location>
</feature>
<dbReference type="AlphaFoldDB" id="A0A061FEH7"/>
<evidence type="ECO:0000256" key="1">
    <source>
        <dbReference type="SAM" id="Phobius"/>
    </source>
</evidence>
<dbReference type="EMBL" id="CM001886">
    <property type="protein sequence ID" value="EOY15695.1"/>
    <property type="molecule type" value="Genomic_DNA"/>
</dbReference>
<name>A0A061FEH7_THECC</name>
<keyword evidence="1" id="KW-1133">Transmembrane helix</keyword>
<proteinExistence type="predicted"/>
<feature type="transmembrane region" description="Helical" evidence="1">
    <location>
        <begin position="103"/>
        <end position="123"/>
    </location>
</feature>
<feature type="transmembrane region" description="Helical" evidence="1">
    <location>
        <begin position="143"/>
        <end position="171"/>
    </location>
</feature>
<feature type="transmembrane region" description="Helical" evidence="1">
    <location>
        <begin position="55"/>
        <end position="82"/>
    </location>
</feature>
<protein>
    <submittedName>
        <fullName evidence="2">Uncharacterized protein</fullName>
    </submittedName>
</protein>
<evidence type="ECO:0000313" key="2">
    <source>
        <dbReference type="EMBL" id="EOY15695.1"/>
    </source>
</evidence>
<keyword evidence="1" id="KW-0472">Membrane</keyword>
<reference evidence="2 3" key="1">
    <citation type="journal article" date="2013" name="Genome Biol.">
        <title>The genome sequence of the most widely cultivated cacao type and its use to identify candidate genes regulating pod color.</title>
        <authorList>
            <person name="Motamayor J.C."/>
            <person name="Mockaitis K."/>
            <person name="Schmutz J."/>
            <person name="Haiminen N."/>
            <person name="Iii D.L."/>
            <person name="Cornejo O."/>
            <person name="Findley S.D."/>
            <person name="Zheng P."/>
            <person name="Utro F."/>
            <person name="Royaert S."/>
            <person name="Saski C."/>
            <person name="Jenkins J."/>
            <person name="Podicheti R."/>
            <person name="Zhao M."/>
            <person name="Scheffler B.E."/>
            <person name="Stack J.C."/>
            <person name="Feltus F.A."/>
            <person name="Mustiga G.M."/>
            <person name="Amores F."/>
            <person name="Phillips W."/>
            <person name="Marelli J.P."/>
            <person name="May G.D."/>
            <person name="Shapiro H."/>
            <person name="Ma J."/>
            <person name="Bustamante C.D."/>
            <person name="Schnell R.J."/>
            <person name="Main D."/>
            <person name="Gilbert D."/>
            <person name="Parida L."/>
            <person name="Kuhn D.N."/>
        </authorList>
    </citation>
    <scope>NUCLEOTIDE SEQUENCE [LARGE SCALE GENOMIC DNA]</scope>
    <source>
        <strain evidence="3">cv. Matina 1-6</strain>
    </source>
</reference>
<dbReference type="Proteomes" id="UP000026915">
    <property type="component" value="Chromosome 8"/>
</dbReference>
<dbReference type="InParanoid" id="A0A061FEH7"/>
<accession>A0A061FEH7</accession>
<organism evidence="2 3">
    <name type="scientific">Theobroma cacao</name>
    <name type="common">Cacao</name>
    <name type="synonym">Cocoa</name>
    <dbReference type="NCBI Taxonomy" id="3641"/>
    <lineage>
        <taxon>Eukaryota</taxon>
        <taxon>Viridiplantae</taxon>
        <taxon>Streptophyta</taxon>
        <taxon>Embryophyta</taxon>
        <taxon>Tracheophyta</taxon>
        <taxon>Spermatophyta</taxon>
        <taxon>Magnoliopsida</taxon>
        <taxon>eudicotyledons</taxon>
        <taxon>Gunneridae</taxon>
        <taxon>Pentapetalae</taxon>
        <taxon>rosids</taxon>
        <taxon>malvids</taxon>
        <taxon>Malvales</taxon>
        <taxon>Malvaceae</taxon>
        <taxon>Byttnerioideae</taxon>
        <taxon>Theobroma</taxon>
    </lineage>
</organism>
<keyword evidence="1" id="KW-0812">Transmembrane</keyword>
<dbReference type="OMA" id="WLTIMEI"/>
<gene>
    <name evidence="2" type="ORF">TCM_034682</name>
</gene>
<dbReference type="Gramene" id="EOY15695">
    <property type="protein sequence ID" value="EOY15695"/>
    <property type="gene ID" value="TCM_034682"/>
</dbReference>